<dbReference type="AlphaFoldDB" id="A0A8X8IFR4"/>
<feature type="repeat" description="TPR" evidence="1">
    <location>
        <begin position="404"/>
        <end position="437"/>
    </location>
</feature>
<dbReference type="SUPFAM" id="SSF48452">
    <property type="entry name" value="TPR-like"/>
    <property type="match status" value="2"/>
</dbReference>
<feature type="repeat" description="TPR" evidence="1">
    <location>
        <begin position="443"/>
        <end position="476"/>
    </location>
</feature>
<evidence type="ECO:0000256" key="1">
    <source>
        <dbReference type="PROSITE-ProRule" id="PRU00339"/>
    </source>
</evidence>
<gene>
    <name evidence="3" type="ORF">SAMN05444410_10665</name>
</gene>
<accession>A0A8X8IFR4</accession>
<keyword evidence="4" id="KW-1185">Reference proteome</keyword>
<dbReference type="InterPro" id="IPR011990">
    <property type="entry name" value="TPR-like_helical_dom_sf"/>
</dbReference>
<protein>
    <submittedName>
        <fullName evidence="3">Tetratricopeptide repeat-containing protein</fullName>
    </submittedName>
</protein>
<evidence type="ECO:0000313" key="3">
    <source>
        <dbReference type="EMBL" id="SDW82824.1"/>
    </source>
</evidence>
<dbReference type="PROSITE" id="PS50005">
    <property type="entry name" value="TPR"/>
    <property type="match status" value="2"/>
</dbReference>
<comment type="caution">
    <text evidence="3">The sequence shown here is derived from an EMBL/GenBank/DDBJ whole genome shotgun (WGS) entry which is preliminary data.</text>
</comment>
<organism evidence="3 4">
    <name type="scientific">Hydrobacter penzbergensis</name>
    <dbReference type="NCBI Taxonomy" id="1235997"/>
    <lineage>
        <taxon>Bacteria</taxon>
        <taxon>Pseudomonadati</taxon>
        <taxon>Bacteroidota</taxon>
        <taxon>Chitinophagia</taxon>
        <taxon>Chitinophagales</taxon>
        <taxon>Chitinophagaceae</taxon>
        <taxon>Hydrobacter</taxon>
    </lineage>
</organism>
<keyword evidence="2" id="KW-0732">Signal</keyword>
<dbReference type="Pfam" id="PF13424">
    <property type="entry name" value="TPR_12"/>
    <property type="match status" value="1"/>
</dbReference>
<dbReference type="RefSeq" id="WP_092723540.1">
    <property type="nucleotide sequence ID" value="NZ_FNNO01000006.1"/>
</dbReference>
<dbReference type="InterPro" id="IPR019734">
    <property type="entry name" value="TPR_rpt"/>
</dbReference>
<evidence type="ECO:0000256" key="2">
    <source>
        <dbReference type="SAM" id="SignalP"/>
    </source>
</evidence>
<keyword evidence="1" id="KW-0802">TPR repeat</keyword>
<dbReference type="EMBL" id="FNNO01000006">
    <property type="protein sequence ID" value="SDW82824.1"/>
    <property type="molecule type" value="Genomic_DNA"/>
</dbReference>
<dbReference type="SMART" id="SM00028">
    <property type="entry name" value="TPR"/>
    <property type="match status" value="3"/>
</dbReference>
<dbReference type="Proteomes" id="UP000198711">
    <property type="component" value="Unassembled WGS sequence"/>
</dbReference>
<sequence length="495" mass="57191">MKHYLFLLLLCCSFLQGQTQQVYEFNTTCQQAYQEITRLKINSGLALIEKARQQNPHNLIPVVLESYADFYLLFFNEDPAEYATRYPRFAQRISQLEKGPQSSPFYYFCLSTVRTHKAAVSIKFGHFWDAGWEFRRAYQAIKENRKAFPTFMPNDLMYGALQAVVGTIPKGYKWLASLFGMKGSLTEGMRIVHGFVYSNDPWGRLMAADANFIYPYLLFYLENKKEEALQFINQRKLDLVNNHLHAYMAANLALNNKQADLTRNIILNRNKSDEYLHTPVWDFEMGFARLYHLELPEATSCMERFVSSFKGKFYLKDAYQKLSWCYYLQGNMQAAEAARKNVLSLGATDSDADKQALKDAQSGRWPNVLLLKTRLLNDGGYHHDALALLHGKTERDFSREEEKLEFVYRMGRIYDDLGRDAEAITFYQQAIRIGANRTEYFAARAALQAGQLYESKGDKATAISYYRQCLDMGDHEYKNSLDQRAKSGIARCKGE</sequence>
<proteinExistence type="predicted"/>
<name>A0A8X8IFR4_9BACT</name>
<feature type="signal peptide" evidence="2">
    <location>
        <begin position="1"/>
        <end position="17"/>
    </location>
</feature>
<feature type="chain" id="PRO_5036477482" evidence="2">
    <location>
        <begin position="18"/>
        <end position="495"/>
    </location>
</feature>
<evidence type="ECO:0000313" key="4">
    <source>
        <dbReference type="Proteomes" id="UP000198711"/>
    </source>
</evidence>
<dbReference type="Gene3D" id="1.25.40.10">
    <property type="entry name" value="Tetratricopeptide repeat domain"/>
    <property type="match status" value="1"/>
</dbReference>
<reference evidence="3 4" key="1">
    <citation type="submission" date="2016-10" db="EMBL/GenBank/DDBJ databases">
        <authorList>
            <person name="Varghese N."/>
            <person name="Submissions S."/>
        </authorList>
    </citation>
    <scope>NUCLEOTIDE SEQUENCE [LARGE SCALE GENOMIC DNA]</scope>
    <source>
        <strain evidence="3 4">DSM 25353</strain>
    </source>
</reference>